<reference evidence="2" key="1">
    <citation type="submission" date="2017-05" db="EMBL/GenBank/DDBJ databases">
        <authorList>
            <person name="Sharma S."/>
            <person name="Sidhu C."/>
            <person name="Pinnaka A.K."/>
        </authorList>
    </citation>
    <scope>NUCLEOTIDE SEQUENCE [LARGE SCALE GENOMIC DNA]</scope>
    <source>
        <strain evidence="2">AK93</strain>
    </source>
</reference>
<organism evidence="1 2">
    <name type="scientific">Alkalilimnicola ehrlichii</name>
    <dbReference type="NCBI Taxonomy" id="351052"/>
    <lineage>
        <taxon>Bacteria</taxon>
        <taxon>Pseudomonadati</taxon>
        <taxon>Pseudomonadota</taxon>
        <taxon>Gammaproteobacteria</taxon>
        <taxon>Chromatiales</taxon>
        <taxon>Ectothiorhodospiraceae</taxon>
        <taxon>Alkalilimnicola</taxon>
    </lineage>
</organism>
<gene>
    <name evidence="1" type="ORF">CAL65_07745</name>
</gene>
<dbReference type="OrthoDB" id="9775208at2"/>
<keyword evidence="2" id="KW-1185">Reference proteome</keyword>
<comment type="caution">
    <text evidence="1">The sequence shown here is derived from an EMBL/GenBank/DDBJ whole genome shotgun (WGS) entry which is preliminary data.</text>
</comment>
<proteinExistence type="predicted"/>
<dbReference type="RefSeq" id="WP_116301531.1">
    <property type="nucleotide sequence ID" value="NZ_NFZV01000005.1"/>
</dbReference>
<dbReference type="Pfam" id="PF13692">
    <property type="entry name" value="Glyco_trans_1_4"/>
    <property type="match status" value="1"/>
</dbReference>
<evidence type="ECO:0000313" key="2">
    <source>
        <dbReference type="Proteomes" id="UP000256763"/>
    </source>
</evidence>
<protein>
    <recommendedName>
        <fullName evidence="3">Glycosyltransferase family 1 protein</fullName>
    </recommendedName>
</protein>
<dbReference type="SUPFAM" id="SSF53756">
    <property type="entry name" value="UDP-Glycosyltransferase/glycogen phosphorylase"/>
    <property type="match status" value="1"/>
</dbReference>
<dbReference type="PANTHER" id="PTHR12526:SF638">
    <property type="entry name" value="SPORE COAT PROTEIN SA"/>
    <property type="match status" value="1"/>
</dbReference>
<dbReference type="EMBL" id="NFZW01000006">
    <property type="protein sequence ID" value="RFA37826.1"/>
    <property type="molecule type" value="Genomic_DNA"/>
</dbReference>
<accession>A0A3E0X0L3</accession>
<dbReference type="Proteomes" id="UP000256763">
    <property type="component" value="Unassembled WGS sequence"/>
</dbReference>
<sequence>MRIAVIGTVSSSMVGFRGPLLKRLVGLGHEVYAFAIDYDEAAAERVRDLGAVPVSYALNRTGVNPIADLKSTYELSRKLKSFSIDFVFTYFVKPVVFGSFAARMAGVGTCYGMLPGLGYSFEKGKESTTKQKLVSAVVQGLLRRASSLNEKIVVYNLEDELELVERNIVSKGKIERVNGTGIDTTEYSFSPCPTQPVTFALAARLIAAKGVRDYVSAARALKEANVDCRFILLGGCDDTPDGIPESEVRSWVDEGLVEWPGKVKDVRPWLEQTSVYVLPSCYREGVPRSSQEAMAMGRAIITTDNPGCRETVEDGKTGFLVPPHDVDTLADKMRYFIEHPEKIASMGLASRKLAEKKFDVHRINAELIEILSLESTALSGQESEVFKS</sequence>
<dbReference type="AlphaFoldDB" id="A0A3E0X0L3"/>
<dbReference type="GO" id="GO:0016757">
    <property type="term" value="F:glycosyltransferase activity"/>
    <property type="evidence" value="ECO:0007669"/>
    <property type="project" value="TreeGrafter"/>
</dbReference>
<dbReference type="CDD" id="cd03808">
    <property type="entry name" value="GT4_CapM-like"/>
    <property type="match status" value="1"/>
</dbReference>
<evidence type="ECO:0000313" key="1">
    <source>
        <dbReference type="EMBL" id="RFA37826.1"/>
    </source>
</evidence>
<dbReference type="PANTHER" id="PTHR12526">
    <property type="entry name" value="GLYCOSYLTRANSFERASE"/>
    <property type="match status" value="1"/>
</dbReference>
<evidence type="ECO:0008006" key="3">
    <source>
        <dbReference type="Google" id="ProtNLM"/>
    </source>
</evidence>
<name>A0A3E0X0L3_9GAMM</name>
<dbReference type="Gene3D" id="3.40.50.2000">
    <property type="entry name" value="Glycogen Phosphorylase B"/>
    <property type="match status" value="2"/>
</dbReference>